<keyword evidence="9 18" id="KW-0418">Kinase</keyword>
<dbReference type="InterPro" id="IPR008358">
    <property type="entry name" value="Sig_transdc_His_kin/Pase_MprB"/>
</dbReference>
<dbReference type="PANTHER" id="PTHR45528:SF1">
    <property type="entry name" value="SENSOR HISTIDINE KINASE CPXA"/>
    <property type="match status" value="1"/>
</dbReference>
<evidence type="ECO:0000256" key="3">
    <source>
        <dbReference type="ARBA" id="ARBA00012438"/>
    </source>
</evidence>
<feature type="transmembrane region" description="Helical" evidence="16">
    <location>
        <begin position="15"/>
        <end position="38"/>
    </location>
</feature>
<dbReference type="Pfam" id="PF02518">
    <property type="entry name" value="HATPase_c"/>
    <property type="match status" value="1"/>
</dbReference>
<dbReference type="SMART" id="SM00388">
    <property type="entry name" value="HisKA"/>
    <property type="match status" value="1"/>
</dbReference>
<gene>
    <name evidence="18" type="ORF">H9914_00790</name>
</gene>
<dbReference type="PANTHER" id="PTHR45528">
    <property type="entry name" value="SENSOR HISTIDINE KINASE CPXA"/>
    <property type="match status" value="1"/>
</dbReference>
<sequence>MGIKLKRLSKRQEEILLGAGLFLALIFLSLTYIYAGYASMREDYYYMAQELKDSCFKAAVALGILTGISSIGIGFLFRDYLKNWPLKSSFRLSKPDRIWTEILVLLLAVSIVLYIGSFPVFGWEMYVWGYVLLDFYDIFQYLLRMSLCLLLLIASLFLLVRKFGLGIGKDTSFICQQIRQYKKRTSLEKQFQHKFRGLLIAGEILTAAVLWLTMGPWNWYTSWETIVAGICSALVFLLLLRVCFSSSLVRDAGYLSYQIRQVAEGEKLDEDYRIPDTSFLKEAENFLENIESAMKKSVEKQVQAERLKAELLTNMSHDLKTPLTSMVGYTDLLKQEELPDQARDYVEAIAEKQEQLKNMIQDLFDLSKAASGSEQLNLEILDMNRLLEQTLGDMEDAITASGRDIRRKFSKDPLPFLGDNLKMYRVAQNLLENALKYSLENTRIYMETRKQGNRILAVIKNIASYEMDFAPEEITERFVRGDKARTTQGHGLGLAIASAYAANMGGTLHVEIDGDLFKVILEFPVTEEKGGNTDEEESSGETGEEREWEKNPGR</sequence>
<dbReference type="CDD" id="cd00082">
    <property type="entry name" value="HisKA"/>
    <property type="match status" value="1"/>
</dbReference>
<dbReference type="InterPro" id="IPR036890">
    <property type="entry name" value="HATPase_C_sf"/>
</dbReference>
<dbReference type="PROSITE" id="PS50109">
    <property type="entry name" value="HIS_KIN"/>
    <property type="match status" value="1"/>
</dbReference>
<evidence type="ECO:0000259" key="17">
    <source>
        <dbReference type="PROSITE" id="PS50109"/>
    </source>
</evidence>
<dbReference type="Gene3D" id="1.10.287.130">
    <property type="match status" value="1"/>
</dbReference>
<evidence type="ECO:0000256" key="16">
    <source>
        <dbReference type="SAM" id="Phobius"/>
    </source>
</evidence>
<evidence type="ECO:0000256" key="1">
    <source>
        <dbReference type="ARBA" id="ARBA00000085"/>
    </source>
</evidence>
<evidence type="ECO:0000256" key="11">
    <source>
        <dbReference type="ARBA" id="ARBA00022989"/>
    </source>
</evidence>
<name>A0A9D2QQ97_9FIRM</name>
<keyword evidence="5" id="KW-0597">Phosphoprotein</keyword>
<accession>A0A9D2QQ97</accession>
<dbReference type="AlphaFoldDB" id="A0A9D2QQ97"/>
<feature type="compositionally biased region" description="Basic and acidic residues" evidence="15">
    <location>
        <begin position="543"/>
        <end position="554"/>
    </location>
</feature>
<evidence type="ECO:0000256" key="8">
    <source>
        <dbReference type="ARBA" id="ARBA00022741"/>
    </source>
</evidence>
<keyword evidence="8" id="KW-0547">Nucleotide-binding</keyword>
<feature type="transmembrane region" description="Helical" evidence="16">
    <location>
        <begin position="226"/>
        <end position="244"/>
    </location>
</feature>
<evidence type="ECO:0000256" key="15">
    <source>
        <dbReference type="SAM" id="MobiDB-lite"/>
    </source>
</evidence>
<feature type="transmembrane region" description="Helical" evidence="16">
    <location>
        <begin position="141"/>
        <end position="160"/>
    </location>
</feature>
<comment type="caution">
    <text evidence="18">The sequence shown here is derived from an EMBL/GenBank/DDBJ whole genome shotgun (WGS) entry which is preliminary data.</text>
</comment>
<reference evidence="18" key="2">
    <citation type="submission" date="2021-04" db="EMBL/GenBank/DDBJ databases">
        <authorList>
            <person name="Gilroy R."/>
        </authorList>
    </citation>
    <scope>NUCLEOTIDE SEQUENCE</scope>
    <source>
        <strain evidence="18">ChiBcec6-4105</strain>
    </source>
</reference>
<dbReference type="EC" id="2.7.13.3" evidence="3"/>
<dbReference type="EMBL" id="DWUY01000014">
    <property type="protein sequence ID" value="HJD27525.1"/>
    <property type="molecule type" value="Genomic_DNA"/>
</dbReference>
<keyword evidence="10" id="KW-0067">ATP-binding</keyword>
<dbReference type="Pfam" id="PF00512">
    <property type="entry name" value="HisKA"/>
    <property type="match status" value="1"/>
</dbReference>
<feature type="transmembrane region" description="Helical" evidence="16">
    <location>
        <begin position="98"/>
        <end position="121"/>
    </location>
</feature>
<feature type="coiled-coil region" evidence="14">
    <location>
        <begin position="342"/>
        <end position="369"/>
    </location>
</feature>
<protein>
    <recommendedName>
        <fullName evidence="3">histidine kinase</fullName>
        <ecNumber evidence="3">2.7.13.3</ecNumber>
    </recommendedName>
</protein>
<feature type="region of interest" description="Disordered" evidence="15">
    <location>
        <begin position="527"/>
        <end position="554"/>
    </location>
</feature>
<comment type="subcellular location">
    <subcellularLocation>
        <location evidence="2">Cell membrane</location>
        <topology evidence="2">Multi-pass membrane protein</topology>
    </subcellularLocation>
</comment>
<feature type="domain" description="Histidine kinase" evidence="17">
    <location>
        <begin position="314"/>
        <end position="527"/>
    </location>
</feature>
<evidence type="ECO:0000256" key="13">
    <source>
        <dbReference type="ARBA" id="ARBA00023136"/>
    </source>
</evidence>
<dbReference type="GO" id="GO:0005886">
    <property type="term" value="C:plasma membrane"/>
    <property type="evidence" value="ECO:0007669"/>
    <property type="project" value="UniProtKB-SubCell"/>
</dbReference>
<feature type="transmembrane region" description="Helical" evidence="16">
    <location>
        <begin position="195"/>
        <end position="214"/>
    </location>
</feature>
<dbReference type="SUPFAM" id="SSF55874">
    <property type="entry name" value="ATPase domain of HSP90 chaperone/DNA topoisomerase II/histidine kinase"/>
    <property type="match status" value="1"/>
</dbReference>
<dbReference type="FunFam" id="1.10.287.130:FF:000001">
    <property type="entry name" value="Two-component sensor histidine kinase"/>
    <property type="match status" value="1"/>
</dbReference>
<keyword evidence="7 16" id="KW-0812">Transmembrane</keyword>
<keyword evidence="4" id="KW-1003">Cell membrane</keyword>
<proteinExistence type="predicted"/>
<keyword evidence="12" id="KW-0902">Two-component regulatory system</keyword>
<reference evidence="18" key="1">
    <citation type="journal article" date="2021" name="PeerJ">
        <title>Extensive microbial diversity within the chicken gut microbiome revealed by metagenomics and culture.</title>
        <authorList>
            <person name="Gilroy R."/>
            <person name="Ravi A."/>
            <person name="Getino M."/>
            <person name="Pursley I."/>
            <person name="Horton D.L."/>
            <person name="Alikhan N.F."/>
            <person name="Baker D."/>
            <person name="Gharbi K."/>
            <person name="Hall N."/>
            <person name="Watson M."/>
            <person name="Adriaenssens E.M."/>
            <person name="Foster-Nyarko E."/>
            <person name="Jarju S."/>
            <person name="Secka A."/>
            <person name="Antonio M."/>
            <person name="Oren A."/>
            <person name="Chaudhuri R.R."/>
            <person name="La Ragione R."/>
            <person name="Hildebrand F."/>
            <person name="Pallen M.J."/>
        </authorList>
    </citation>
    <scope>NUCLEOTIDE SEQUENCE</scope>
    <source>
        <strain evidence="18">ChiBcec6-4105</strain>
    </source>
</reference>
<dbReference type="InterPro" id="IPR003594">
    <property type="entry name" value="HATPase_dom"/>
</dbReference>
<evidence type="ECO:0000256" key="6">
    <source>
        <dbReference type="ARBA" id="ARBA00022679"/>
    </source>
</evidence>
<dbReference type="GO" id="GO:0005524">
    <property type="term" value="F:ATP binding"/>
    <property type="evidence" value="ECO:0007669"/>
    <property type="project" value="UniProtKB-KW"/>
</dbReference>
<comment type="catalytic activity">
    <reaction evidence="1">
        <text>ATP + protein L-histidine = ADP + protein N-phospho-L-histidine.</text>
        <dbReference type="EC" id="2.7.13.3"/>
    </reaction>
</comment>
<dbReference type="InterPro" id="IPR005467">
    <property type="entry name" value="His_kinase_dom"/>
</dbReference>
<dbReference type="SUPFAM" id="SSF47384">
    <property type="entry name" value="Homodimeric domain of signal transducing histidine kinase"/>
    <property type="match status" value="1"/>
</dbReference>
<feature type="compositionally biased region" description="Acidic residues" evidence="15">
    <location>
        <begin position="533"/>
        <end position="542"/>
    </location>
</feature>
<evidence type="ECO:0000256" key="10">
    <source>
        <dbReference type="ARBA" id="ARBA00022840"/>
    </source>
</evidence>
<evidence type="ECO:0000256" key="4">
    <source>
        <dbReference type="ARBA" id="ARBA00022475"/>
    </source>
</evidence>
<keyword evidence="6" id="KW-0808">Transferase</keyword>
<dbReference type="PRINTS" id="PR01780">
    <property type="entry name" value="LANTIREGPROT"/>
</dbReference>
<evidence type="ECO:0000256" key="9">
    <source>
        <dbReference type="ARBA" id="ARBA00022777"/>
    </source>
</evidence>
<organism evidence="18 19">
    <name type="scientific">Candidatus Blautia avicola</name>
    <dbReference type="NCBI Taxonomy" id="2838483"/>
    <lineage>
        <taxon>Bacteria</taxon>
        <taxon>Bacillati</taxon>
        <taxon>Bacillota</taxon>
        <taxon>Clostridia</taxon>
        <taxon>Lachnospirales</taxon>
        <taxon>Lachnospiraceae</taxon>
        <taxon>Blautia</taxon>
    </lineage>
</organism>
<evidence type="ECO:0000256" key="2">
    <source>
        <dbReference type="ARBA" id="ARBA00004651"/>
    </source>
</evidence>
<evidence type="ECO:0000256" key="7">
    <source>
        <dbReference type="ARBA" id="ARBA00022692"/>
    </source>
</evidence>
<keyword evidence="14" id="KW-0175">Coiled coil</keyword>
<evidence type="ECO:0000256" key="5">
    <source>
        <dbReference type="ARBA" id="ARBA00022553"/>
    </source>
</evidence>
<feature type="transmembrane region" description="Helical" evidence="16">
    <location>
        <begin position="58"/>
        <end position="77"/>
    </location>
</feature>
<dbReference type="InterPro" id="IPR036097">
    <property type="entry name" value="HisK_dim/P_sf"/>
</dbReference>
<evidence type="ECO:0000256" key="14">
    <source>
        <dbReference type="SAM" id="Coils"/>
    </source>
</evidence>
<dbReference type="Proteomes" id="UP000823892">
    <property type="component" value="Unassembled WGS sequence"/>
</dbReference>
<dbReference type="SMART" id="SM00387">
    <property type="entry name" value="HATPase_c"/>
    <property type="match status" value="1"/>
</dbReference>
<dbReference type="GO" id="GO:0000155">
    <property type="term" value="F:phosphorelay sensor kinase activity"/>
    <property type="evidence" value="ECO:0007669"/>
    <property type="project" value="InterPro"/>
</dbReference>
<evidence type="ECO:0000313" key="18">
    <source>
        <dbReference type="EMBL" id="HJD27525.1"/>
    </source>
</evidence>
<keyword evidence="13 16" id="KW-0472">Membrane</keyword>
<feature type="coiled-coil region" evidence="14">
    <location>
        <begin position="280"/>
        <end position="310"/>
    </location>
</feature>
<dbReference type="InterPro" id="IPR050398">
    <property type="entry name" value="HssS/ArlS-like"/>
</dbReference>
<dbReference type="InterPro" id="IPR003661">
    <property type="entry name" value="HisK_dim/P_dom"/>
</dbReference>
<evidence type="ECO:0000313" key="19">
    <source>
        <dbReference type="Proteomes" id="UP000823892"/>
    </source>
</evidence>
<evidence type="ECO:0000256" key="12">
    <source>
        <dbReference type="ARBA" id="ARBA00023012"/>
    </source>
</evidence>
<dbReference type="Gene3D" id="3.30.565.10">
    <property type="entry name" value="Histidine kinase-like ATPase, C-terminal domain"/>
    <property type="match status" value="1"/>
</dbReference>
<keyword evidence="11 16" id="KW-1133">Transmembrane helix</keyword>